<evidence type="ECO:0000313" key="1">
    <source>
        <dbReference type="EMBL" id="MBP2294266.1"/>
    </source>
</evidence>
<dbReference type="Proteomes" id="UP000781958">
    <property type="component" value="Unassembled WGS sequence"/>
</dbReference>
<accession>A0ABS4SNX9</accession>
<name>A0ABS4SNX9_9PROT</name>
<dbReference type="EMBL" id="JAGINP010000015">
    <property type="protein sequence ID" value="MBP2294266.1"/>
    <property type="molecule type" value="Genomic_DNA"/>
</dbReference>
<reference evidence="1 2" key="1">
    <citation type="submission" date="2021-03" db="EMBL/GenBank/DDBJ databases">
        <title>Genomic Encyclopedia of Type Strains, Phase III (KMG-III): the genomes of soil and plant-associated and newly described type strains.</title>
        <authorList>
            <person name="Whitman W."/>
        </authorList>
    </citation>
    <scope>NUCLEOTIDE SEQUENCE [LARGE SCALE GENOMIC DNA]</scope>
    <source>
        <strain evidence="1 2">IMMIB AFH-6</strain>
    </source>
</reference>
<keyword evidence="2" id="KW-1185">Reference proteome</keyword>
<sequence length="80" mass="8934">MSPTFEGLYSRIGRPLIPLEKQLWTLPLQAYSLRLERQSIKKDTGLFASCAMRPLRPLGYGPHTEFLTTPTATAYPGNPA</sequence>
<protein>
    <submittedName>
        <fullName evidence="1">Uncharacterized protein</fullName>
    </submittedName>
</protein>
<organism evidence="1 2">
    <name type="scientific">Azospirillum rugosum</name>
    <dbReference type="NCBI Taxonomy" id="416170"/>
    <lineage>
        <taxon>Bacteria</taxon>
        <taxon>Pseudomonadati</taxon>
        <taxon>Pseudomonadota</taxon>
        <taxon>Alphaproteobacteria</taxon>
        <taxon>Rhodospirillales</taxon>
        <taxon>Azospirillaceae</taxon>
        <taxon>Azospirillum</taxon>
    </lineage>
</organism>
<comment type="caution">
    <text evidence="1">The sequence shown here is derived from an EMBL/GenBank/DDBJ whole genome shotgun (WGS) entry which is preliminary data.</text>
</comment>
<evidence type="ECO:0000313" key="2">
    <source>
        <dbReference type="Proteomes" id="UP000781958"/>
    </source>
</evidence>
<proteinExistence type="predicted"/>
<gene>
    <name evidence="1" type="ORF">J2851_004055</name>
</gene>